<reference evidence="2" key="2">
    <citation type="submission" date="2020-07" db="EMBL/GenBank/DDBJ databases">
        <authorList>
            <person name="Vera ALvarez R."/>
            <person name="Arias-Moreno D.M."/>
            <person name="Jimenez-Jacinto V."/>
            <person name="Jimenez-Bremont J.F."/>
            <person name="Swaminathan K."/>
            <person name="Moose S.P."/>
            <person name="Guerrero-Gonzalez M.L."/>
            <person name="Marino-Ramirez L."/>
            <person name="Landsman D."/>
            <person name="Rodriguez-Kessler M."/>
            <person name="Delgado-Sanchez P."/>
        </authorList>
    </citation>
    <scope>NUCLEOTIDE SEQUENCE</scope>
    <source>
        <tissue evidence="2">Cladode</tissue>
    </source>
</reference>
<sequence>MVSYHSNNCLQKQLSFTNPKRSIHFSRVYQNLHYSISTSYIVKIIFVRKSNKCTALKPPLHLLVCHLMPVSGQVLLYFSLVLVGSLGHLPHRPFFSGLLH</sequence>
<name>A0A7C8YXR0_OPUST</name>
<proteinExistence type="predicted"/>
<keyword evidence="1" id="KW-0812">Transmembrane</keyword>
<keyword evidence="1" id="KW-1133">Transmembrane helix</keyword>
<accession>A0A7C8YXR0</accession>
<dbReference type="AlphaFoldDB" id="A0A7C8YXR0"/>
<protein>
    <submittedName>
        <fullName evidence="2">Uncharacterized protein</fullName>
    </submittedName>
</protein>
<evidence type="ECO:0000313" key="2">
    <source>
        <dbReference type="EMBL" id="MBA4628633.1"/>
    </source>
</evidence>
<organism evidence="2">
    <name type="scientific">Opuntia streptacantha</name>
    <name type="common">Prickly pear cactus</name>
    <name type="synonym">Opuntia cardona</name>
    <dbReference type="NCBI Taxonomy" id="393608"/>
    <lineage>
        <taxon>Eukaryota</taxon>
        <taxon>Viridiplantae</taxon>
        <taxon>Streptophyta</taxon>
        <taxon>Embryophyta</taxon>
        <taxon>Tracheophyta</taxon>
        <taxon>Spermatophyta</taxon>
        <taxon>Magnoliopsida</taxon>
        <taxon>eudicotyledons</taxon>
        <taxon>Gunneridae</taxon>
        <taxon>Pentapetalae</taxon>
        <taxon>Caryophyllales</taxon>
        <taxon>Cactineae</taxon>
        <taxon>Cactaceae</taxon>
        <taxon>Opuntioideae</taxon>
        <taxon>Opuntia</taxon>
    </lineage>
</organism>
<feature type="transmembrane region" description="Helical" evidence="1">
    <location>
        <begin position="60"/>
        <end position="83"/>
    </location>
</feature>
<reference evidence="2" key="1">
    <citation type="journal article" date="2013" name="J. Plant Res.">
        <title>Effect of fungi and light on seed germination of three Opuntia species from semiarid lands of central Mexico.</title>
        <authorList>
            <person name="Delgado-Sanchez P."/>
            <person name="Jimenez-Bremont J.F."/>
            <person name="Guerrero-Gonzalez Mde L."/>
            <person name="Flores J."/>
        </authorList>
    </citation>
    <scope>NUCLEOTIDE SEQUENCE</scope>
    <source>
        <tissue evidence="2">Cladode</tissue>
    </source>
</reference>
<keyword evidence="1" id="KW-0472">Membrane</keyword>
<evidence type="ECO:0000256" key="1">
    <source>
        <dbReference type="SAM" id="Phobius"/>
    </source>
</evidence>
<dbReference type="EMBL" id="GISG01066655">
    <property type="protein sequence ID" value="MBA4628633.1"/>
    <property type="molecule type" value="Transcribed_RNA"/>
</dbReference>